<dbReference type="Proteomes" id="UP001056588">
    <property type="component" value="Chromosome"/>
</dbReference>
<evidence type="ECO:0000313" key="2">
    <source>
        <dbReference type="Proteomes" id="UP001056588"/>
    </source>
</evidence>
<evidence type="ECO:0000313" key="1">
    <source>
        <dbReference type="EMBL" id="UQW80695.1"/>
    </source>
</evidence>
<proteinExistence type="predicted"/>
<organism evidence="1 2">
    <name type="scientific">Staphylococcus edaphicus</name>
    <dbReference type="NCBI Taxonomy" id="1955013"/>
    <lineage>
        <taxon>Bacteria</taxon>
        <taxon>Bacillati</taxon>
        <taxon>Bacillota</taxon>
        <taxon>Bacilli</taxon>
        <taxon>Bacillales</taxon>
        <taxon>Staphylococcaceae</taxon>
        <taxon>Staphylococcus</taxon>
    </lineage>
</organism>
<name>A0ABY4Q9K5_9STAP</name>
<keyword evidence="2" id="KW-1185">Reference proteome</keyword>
<dbReference type="EMBL" id="CP093217">
    <property type="protein sequence ID" value="UQW80695.1"/>
    <property type="molecule type" value="Genomic_DNA"/>
</dbReference>
<dbReference type="RefSeq" id="WP_153043310.1">
    <property type="nucleotide sequence ID" value="NZ_CP093217.1"/>
</dbReference>
<reference evidence="1" key="1">
    <citation type="submission" date="2022-03" db="EMBL/GenBank/DDBJ databases">
        <title>Complete Genome Sequence of Staphylococcus edaphicus strain CCM 8731.</title>
        <authorList>
            <person name="Rimmer C.O."/>
            <person name="Thomas J.C."/>
        </authorList>
    </citation>
    <scope>NUCLEOTIDE SEQUENCE</scope>
    <source>
        <strain evidence="1">CCM 8731</strain>
    </source>
</reference>
<gene>
    <name evidence="1" type="ORF">MNY58_08835</name>
</gene>
<accession>A0ABY4Q9K5</accession>
<sequence length="49" mass="5604">MWIAIAFILAIIALITLITNSIKDDEIKKLQLKLGYVEGIIEGNKRYKQ</sequence>
<protein>
    <submittedName>
        <fullName evidence="1">DUF1514 domain-containing protein</fullName>
    </submittedName>
</protein>